<evidence type="ECO:0000256" key="3">
    <source>
        <dbReference type="ARBA" id="ARBA00023274"/>
    </source>
</evidence>
<comment type="subunit">
    <text evidence="4">Part of the 50S ribosomal subunit.</text>
</comment>
<dbReference type="EMBL" id="PCXO01000010">
    <property type="protein sequence ID" value="PIR41196.1"/>
    <property type="molecule type" value="Genomic_DNA"/>
</dbReference>
<feature type="region of interest" description="Disordered" evidence="5">
    <location>
        <begin position="1"/>
        <end position="56"/>
    </location>
</feature>
<dbReference type="PANTHER" id="PTHR12934">
    <property type="entry name" value="50S RIBOSOMAL PROTEIN L15"/>
    <property type="match status" value="1"/>
</dbReference>
<organism evidence="7 8">
    <name type="scientific">Candidatus Yanofskybacteria bacterium CG10_big_fil_rev_8_21_14_0_10_46_23</name>
    <dbReference type="NCBI Taxonomy" id="1975098"/>
    <lineage>
        <taxon>Bacteria</taxon>
        <taxon>Candidatus Yanofskyibacteriota</taxon>
    </lineage>
</organism>
<protein>
    <recommendedName>
        <fullName evidence="4">Large ribosomal subunit protein uL15</fullName>
    </recommendedName>
</protein>
<evidence type="ECO:0000256" key="2">
    <source>
        <dbReference type="ARBA" id="ARBA00022980"/>
    </source>
</evidence>
<keyword evidence="4" id="KW-0699">rRNA-binding</keyword>
<dbReference type="InterPro" id="IPR030878">
    <property type="entry name" value="Ribosomal_uL15"/>
</dbReference>
<evidence type="ECO:0000256" key="4">
    <source>
        <dbReference type="HAMAP-Rule" id="MF_01341"/>
    </source>
</evidence>
<reference evidence="7 8" key="1">
    <citation type="submission" date="2017-09" db="EMBL/GenBank/DDBJ databases">
        <title>Depth-based differentiation of microbial function through sediment-hosted aquifers and enrichment of novel symbionts in the deep terrestrial subsurface.</title>
        <authorList>
            <person name="Probst A.J."/>
            <person name="Ladd B."/>
            <person name="Jarett J.K."/>
            <person name="Geller-Mcgrath D.E."/>
            <person name="Sieber C.M."/>
            <person name="Emerson J.B."/>
            <person name="Anantharaman K."/>
            <person name="Thomas B.C."/>
            <person name="Malmstrom R."/>
            <person name="Stieglmeier M."/>
            <person name="Klingl A."/>
            <person name="Woyke T."/>
            <person name="Ryan C.M."/>
            <person name="Banfield J.F."/>
        </authorList>
    </citation>
    <scope>NUCLEOTIDE SEQUENCE [LARGE SCALE GENOMIC DNA]</scope>
    <source>
        <strain evidence="7">CG10_big_fil_rev_8_21_14_0_10_46_23</strain>
    </source>
</reference>
<dbReference type="GO" id="GO:0019843">
    <property type="term" value="F:rRNA binding"/>
    <property type="evidence" value="ECO:0007669"/>
    <property type="project" value="UniProtKB-UniRule"/>
</dbReference>
<dbReference type="HAMAP" id="MF_01341">
    <property type="entry name" value="Ribosomal_uL15"/>
    <property type="match status" value="1"/>
</dbReference>
<evidence type="ECO:0000313" key="8">
    <source>
        <dbReference type="Proteomes" id="UP000230232"/>
    </source>
</evidence>
<comment type="similarity">
    <text evidence="1 4">Belongs to the universal ribosomal protein uL15 family.</text>
</comment>
<feature type="domain" description="Large ribosomal subunit protein uL15/eL18" evidence="6">
    <location>
        <begin position="84"/>
        <end position="152"/>
    </location>
</feature>
<comment type="caution">
    <text evidence="7">The sequence shown here is derived from an EMBL/GenBank/DDBJ whole genome shotgun (WGS) entry which is preliminary data.</text>
</comment>
<dbReference type="InterPro" id="IPR036227">
    <property type="entry name" value="Ribosomal_uL15/eL18_sf"/>
</dbReference>
<evidence type="ECO:0000259" key="6">
    <source>
        <dbReference type="Pfam" id="PF00828"/>
    </source>
</evidence>
<dbReference type="SUPFAM" id="SSF52080">
    <property type="entry name" value="Ribosomal proteins L15p and L18e"/>
    <property type="match status" value="1"/>
</dbReference>
<evidence type="ECO:0000256" key="5">
    <source>
        <dbReference type="SAM" id="MobiDB-lite"/>
    </source>
</evidence>
<evidence type="ECO:0000256" key="1">
    <source>
        <dbReference type="ARBA" id="ARBA00007320"/>
    </source>
</evidence>
<dbReference type="NCBIfam" id="TIGR01071">
    <property type="entry name" value="rplO_bact"/>
    <property type="match status" value="1"/>
</dbReference>
<dbReference type="GO" id="GO:0006412">
    <property type="term" value="P:translation"/>
    <property type="evidence" value="ECO:0007669"/>
    <property type="project" value="UniProtKB-UniRule"/>
</dbReference>
<dbReference type="Proteomes" id="UP000230232">
    <property type="component" value="Unassembled WGS sequence"/>
</dbReference>
<dbReference type="GO" id="GO:0003735">
    <property type="term" value="F:structural constituent of ribosome"/>
    <property type="evidence" value="ECO:0007669"/>
    <property type="project" value="InterPro"/>
</dbReference>
<comment type="function">
    <text evidence="4">Binds to the 23S rRNA.</text>
</comment>
<name>A0A2H0R4F7_9BACT</name>
<dbReference type="InterPro" id="IPR021131">
    <property type="entry name" value="Ribosomal_uL15/eL18"/>
</dbReference>
<keyword evidence="4" id="KW-0694">RNA-binding</keyword>
<dbReference type="AlphaFoldDB" id="A0A2H0R4F7"/>
<dbReference type="Gene3D" id="3.100.10.10">
    <property type="match status" value="1"/>
</dbReference>
<keyword evidence="2 4" id="KW-0689">Ribosomal protein</keyword>
<dbReference type="PANTHER" id="PTHR12934:SF11">
    <property type="entry name" value="LARGE RIBOSOMAL SUBUNIT PROTEIN UL15M"/>
    <property type="match status" value="1"/>
</dbReference>
<keyword evidence="3 4" id="KW-0687">Ribonucleoprotein</keyword>
<gene>
    <name evidence="4 7" type="primary">rplO</name>
    <name evidence="7" type="ORF">COV31_02190</name>
</gene>
<dbReference type="GO" id="GO:0022625">
    <property type="term" value="C:cytosolic large ribosomal subunit"/>
    <property type="evidence" value="ECO:0007669"/>
    <property type="project" value="TreeGrafter"/>
</dbReference>
<dbReference type="InterPro" id="IPR005749">
    <property type="entry name" value="Ribosomal_uL15_bac-type"/>
</dbReference>
<feature type="compositionally biased region" description="Basic residues" evidence="5">
    <location>
        <begin position="9"/>
        <end position="23"/>
    </location>
</feature>
<evidence type="ECO:0000313" key="7">
    <source>
        <dbReference type="EMBL" id="PIR41196.1"/>
    </source>
</evidence>
<dbReference type="Pfam" id="PF00828">
    <property type="entry name" value="Ribosomal_L27A"/>
    <property type="match status" value="1"/>
</dbReference>
<proteinExistence type="inferred from homology"/>
<accession>A0A2H0R4F7</accession>
<sequence>MQTHELKPKTKRQSQKRVGRGGKRGTYSGRGQKGQKSRSGSGQSPDFRGGNAPLWKVFPKQRGATKKTEIKKRTFRFKQTEPKVINLNRISNIFKENDEISIKSLREKGVISAKIKAVKILNYGTLTKKLIFEGLAISKSAQAVIIKQGGTIK</sequence>